<evidence type="ECO:0000313" key="4">
    <source>
        <dbReference type="Proteomes" id="UP000466442"/>
    </source>
</evidence>
<keyword evidence="1" id="KW-0677">Repeat</keyword>
<dbReference type="EMBL" id="WIXP02000015">
    <property type="protein sequence ID" value="KAF6198957.1"/>
    <property type="molecule type" value="Genomic_DNA"/>
</dbReference>
<organism evidence="3 4">
    <name type="scientific">Apolygus lucorum</name>
    <name type="common">Small green plant bug</name>
    <name type="synonym">Lygocoris lucorum</name>
    <dbReference type="NCBI Taxonomy" id="248454"/>
    <lineage>
        <taxon>Eukaryota</taxon>
        <taxon>Metazoa</taxon>
        <taxon>Ecdysozoa</taxon>
        <taxon>Arthropoda</taxon>
        <taxon>Hexapoda</taxon>
        <taxon>Insecta</taxon>
        <taxon>Pterygota</taxon>
        <taxon>Neoptera</taxon>
        <taxon>Paraneoptera</taxon>
        <taxon>Hemiptera</taxon>
        <taxon>Heteroptera</taxon>
        <taxon>Panheteroptera</taxon>
        <taxon>Cimicomorpha</taxon>
        <taxon>Miridae</taxon>
        <taxon>Mirini</taxon>
        <taxon>Apolygus</taxon>
    </lineage>
</organism>
<protein>
    <recommendedName>
        <fullName evidence="2">BTB domain-containing protein</fullName>
    </recommendedName>
</protein>
<dbReference type="Gene3D" id="3.30.710.10">
    <property type="entry name" value="Potassium Channel Kv1.1, Chain A"/>
    <property type="match status" value="1"/>
</dbReference>
<dbReference type="InterPro" id="IPR051210">
    <property type="entry name" value="Ub_ligase/GEF_domain"/>
</dbReference>
<dbReference type="PANTHER" id="PTHR22870">
    <property type="entry name" value="REGULATOR OF CHROMOSOME CONDENSATION"/>
    <property type="match status" value="1"/>
</dbReference>
<dbReference type="Proteomes" id="UP000466442">
    <property type="component" value="Unassembled WGS sequence"/>
</dbReference>
<dbReference type="PANTHER" id="PTHR22870:SF408">
    <property type="entry name" value="OS09G0560450 PROTEIN"/>
    <property type="match status" value="1"/>
</dbReference>
<accession>A0A8S9WQM6</accession>
<feature type="domain" description="BTB" evidence="2">
    <location>
        <begin position="495"/>
        <end position="553"/>
    </location>
</feature>
<comment type="caution">
    <text evidence="3">The sequence shown here is derived from an EMBL/GenBank/DDBJ whole genome shotgun (WGS) entry which is preliminary data.</text>
</comment>
<keyword evidence="4" id="KW-1185">Reference proteome</keyword>
<dbReference type="SUPFAM" id="SSF54695">
    <property type="entry name" value="POZ domain"/>
    <property type="match status" value="1"/>
</dbReference>
<dbReference type="InterPro" id="IPR011333">
    <property type="entry name" value="SKP1/BTB/POZ_sf"/>
</dbReference>
<dbReference type="AlphaFoldDB" id="A0A8S9WQM6"/>
<dbReference type="InterPro" id="IPR009091">
    <property type="entry name" value="RCC1/BLIP-II"/>
</dbReference>
<dbReference type="InterPro" id="IPR000210">
    <property type="entry name" value="BTB/POZ_dom"/>
</dbReference>
<dbReference type="SUPFAM" id="SSF50985">
    <property type="entry name" value="RCC1/BLIP-II"/>
    <property type="match status" value="2"/>
</dbReference>
<reference evidence="3" key="1">
    <citation type="journal article" date="2021" name="Mol. Ecol. Resour.">
        <title>Apolygus lucorum genome provides insights into omnivorousness and mesophyll feeding.</title>
        <authorList>
            <person name="Liu Y."/>
            <person name="Liu H."/>
            <person name="Wang H."/>
            <person name="Huang T."/>
            <person name="Liu B."/>
            <person name="Yang B."/>
            <person name="Yin L."/>
            <person name="Li B."/>
            <person name="Zhang Y."/>
            <person name="Zhang S."/>
            <person name="Jiang F."/>
            <person name="Zhang X."/>
            <person name="Ren Y."/>
            <person name="Wang B."/>
            <person name="Wang S."/>
            <person name="Lu Y."/>
            <person name="Wu K."/>
            <person name="Fan W."/>
            <person name="Wang G."/>
        </authorList>
    </citation>
    <scope>NUCLEOTIDE SEQUENCE</scope>
    <source>
        <strain evidence="3">12Hb</strain>
    </source>
</reference>
<gene>
    <name evidence="3" type="ORF">GE061_006980</name>
</gene>
<dbReference type="OrthoDB" id="6359943at2759"/>
<dbReference type="SMART" id="SM00225">
    <property type="entry name" value="BTB"/>
    <property type="match status" value="1"/>
</dbReference>
<dbReference type="Pfam" id="PF13540">
    <property type="entry name" value="RCC1_2"/>
    <property type="match status" value="1"/>
</dbReference>
<dbReference type="Pfam" id="PF00651">
    <property type="entry name" value="BTB"/>
    <property type="match status" value="1"/>
</dbReference>
<evidence type="ECO:0000256" key="1">
    <source>
        <dbReference type="ARBA" id="ARBA00022737"/>
    </source>
</evidence>
<proteinExistence type="predicted"/>
<dbReference type="CDD" id="cd18186">
    <property type="entry name" value="BTB_POZ_ZBTB_KLHL-like"/>
    <property type="match status" value="1"/>
</dbReference>
<name>A0A8S9WQM6_APOLU</name>
<sequence length="701" mass="78647">MTQFRPVGDRPQPSMSHDSTTTTLLSRIIRATSQVEMIIENLRLWPVLHHLSKESLSDIAYLITYGGNGNVAYGSALYITKNGDVFASGTNSFCGKYSKQTEIIEGGGEFLKGSVKVDELSGINMKKIVQGLGFSVGLSADNGLYLFGNASSSIMLRKEYIIMYESYTPDTLCKKCSISEYSPCTIGGFTLNKCADCDWYPTYSHQTPKSLETPVRAFMEFCDMVVVLCSKCGQWCSFMAAGDFDLYFCTTCKTLQESIGWCEEFSVPCKVQLNTSLKVVDVACGAAFLVMLTASNDLILLGDIGCNYQGYINNVEDVVIKKVYCGGNHIAVVTNKDELYTCGDGSAGQLGYAWNLDMGYTTLRKVSLPGRVVKMCCSLSSTACLLTDGSVAFLGGDAKSSIIMLREHTFVDLACATLSHLFSAKAISSEVFFWKSPNTKLHLAVDAKDCIEALVGWPITYDTSQSKIEFLKKKERCDKHGYSHYAQFFGHNQFSDFTLKLKDGDFPCHRIVLFNRSDYFKKLFTASEDHNVHDMTSHDPLTCKNLLKFFYQGLFEELHWRDVLDLYILAHHYEESEVLVYTLREIYDKLDSYNVLEINRVAESKNLTDLIDACRLELLSHPIESIQTSSIKALKAQIRRFRKMQSLGLVTKYKDGQSSSGKWLRYAFGLPYCDPMEVGDAFCEWLLDKPDELEKGQEFLD</sequence>
<dbReference type="PROSITE" id="PS50097">
    <property type="entry name" value="BTB"/>
    <property type="match status" value="1"/>
</dbReference>
<evidence type="ECO:0000259" key="2">
    <source>
        <dbReference type="PROSITE" id="PS50097"/>
    </source>
</evidence>
<evidence type="ECO:0000313" key="3">
    <source>
        <dbReference type="EMBL" id="KAF6198957.1"/>
    </source>
</evidence>
<dbReference type="Gene3D" id="2.130.10.30">
    <property type="entry name" value="Regulator of chromosome condensation 1/beta-lactamase-inhibitor protein II"/>
    <property type="match status" value="2"/>
</dbReference>